<name>A0ABY1CVZ5_MYXFU</name>
<evidence type="ECO:0000256" key="1">
    <source>
        <dbReference type="ARBA" id="ARBA00022729"/>
    </source>
</evidence>
<dbReference type="NCBIfam" id="TIGR02232">
    <property type="entry name" value="myxo_disulf_rpt"/>
    <property type="match status" value="1"/>
</dbReference>
<dbReference type="PROSITE" id="PS01187">
    <property type="entry name" value="EGF_CA"/>
    <property type="match status" value="1"/>
</dbReference>
<dbReference type="SMART" id="SM00179">
    <property type="entry name" value="EGF_CA"/>
    <property type="match status" value="1"/>
</dbReference>
<dbReference type="EMBL" id="FOIB01000015">
    <property type="protein sequence ID" value="SEU40337.1"/>
    <property type="molecule type" value="Genomic_DNA"/>
</dbReference>
<dbReference type="InterPro" id="IPR018097">
    <property type="entry name" value="EGF_Ca-bd_CS"/>
</dbReference>
<comment type="caution">
    <text evidence="5">The sequence shown here is derived from an EMBL/GenBank/DDBJ whole genome shotgun (WGS) entry which is preliminary data.</text>
</comment>
<gene>
    <name evidence="5" type="ORF">SAMN05443572_11590</name>
</gene>
<dbReference type="Pfam" id="PF04885">
    <property type="entry name" value="Stig1"/>
    <property type="match status" value="1"/>
</dbReference>
<accession>A0ABY1CVZ5</accession>
<dbReference type="InterPro" id="IPR011936">
    <property type="entry name" value="Myxo_disulph_rpt"/>
</dbReference>
<proteinExistence type="predicted"/>
<dbReference type="PROSITE" id="PS51257">
    <property type="entry name" value="PROKAR_LIPOPROTEIN"/>
    <property type="match status" value="1"/>
</dbReference>
<dbReference type="InterPro" id="IPR001881">
    <property type="entry name" value="EGF-like_Ca-bd_dom"/>
</dbReference>
<feature type="domain" description="EGF-like calcium-binding" evidence="4">
    <location>
        <begin position="234"/>
        <end position="277"/>
    </location>
</feature>
<sequence>MRNERKTFLSRGWGAACVLALLSACSGGLEPLSGEEALTHLDPGGSDSSVLTSLAPEPSYAHAVDSTSTAGVLEPERALGPPDGQAAMVLNLPGAVLVLDMGEGTEGTGDLNVSYRNATLEVLTWVEFLRADKSVITTGPLRLANLGLGTHVAVVPYSEKPVPYRYVRMTGVLALYWVDAVRNMGSGGLTCGDGQLNEGETCDDANRTSGDGCSRGCQQEAGFRCEGTPSVCTDIDECAEGLGNCAAGFSCINKPGSFFCWEGVCRPPHSVCNNQCFNLSTDKENCGRCGNRCGWRDVCARGVCKTIGKLAFTLSWSRPGNGDLIVRAPGGIHYSAQNPGPEGEELFVFDDQDGKGPEVVYWAPGVEPDLGDYNICFEAKSFDPAPSHDHPVSASATYLGPWNGTTHLGSTTLTSHSRGGMECGRPTIGFVGRMTYWGRFAPESSGP</sequence>
<keyword evidence="1" id="KW-0732">Signal</keyword>
<keyword evidence="3" id="KW-1015">Disulfide bond</keyword>
<dbReference type="InterPro" id="IPR006969">
    <property type="entry name" value="Stig-like"/>
</dbReference>
<reference evidence="5 6" key="1">
    <citation type="submission" date="2016-10" db="EMBL/GenBank/DDBJ databases">
        <authorList>
            <person name="Varghese N."/>
            <person name="Submissions S."/>
        </authorList>
    </citation>
    <scope>NUCLEOTIDE SEQUENCE [LARGE SCALE GENOMIC DNA]</scope>
    <source>
        <strain evidence="5 6">DSM 16525</strain>
    </source>
</reference>
<protein>
    <submittedName>
        <fullName evidence="5">Myxococcus cysteine-rich repeat-containing protein</fullName>
    </submittedName>
</protein>
<evidence type="ECO:0000256" key="2">
    <source>
        <dbReference type="ARBA" id="ARBA00022737"/>
    </source>
</evidence>
<dbReference type="CDD" id="cd00054">
    <property type="entry name" value="EGF_CA"/>
    <property type="match status" value="1"/>
</dbReference>
<evidence type="ECO:0000313" key="5">
    <source>
        <dbReference type="EMBL" id="SEU40337.1"/>
    </source>
</evidence>
<evidence type="ECO:0000256" key="3">
    <source>
        <dbReference type="ARBA" id="ARBA00023157"/>
    </source>
</evidence>
<dbReference type="Proteomes" id="UP000183760">
    <property type="component" value="Unassembled WGS sequence"/>
</dbReference>
<organism evidence="5 6">
    <name type="scientific">Myxococcus fulvus</name>
    <dbReference type="NCBI Taxonomy" id="33"/>
    <lineage>
        <taxon>Bacteria</taxon>
        <taxon>Pseudomonadati</taxon>
        <taxon>Myxococcota</taxon>
        <taxon>Myxococcia</taxon>
        <taxon>Myxococcales</taxon>
        <taxon>Cystobacterineae</taxon>
        <taxon>Myxococcaceae</taxon>
        <taxon>Myxococcus</taxon>
    </lineage>
</organism>
<keyword evidence="2" id="KW-0677">Repeat</keyword>
<evidence type="ECO:0000259" key="4">
    <source>
        <dbReference type="SMART" id="SM00179"/>
    </source>
</evidence>
<dbReference type="Gene3D" id="2.10.25.10">
    <property type="entry name" value="Laminin"/>
    <property type="match status" value="1"/>
</dbReference>
<keyword evidence="6" id="KW-1185">Reference proteome</keyword>
<evidence type="ECO:0000313" key="6">
    <source>
        <dbReference type="Proteomes" id="UP000183760"/>
    </source>
</evidence>